<feature type="domain" description="HSF-type DNA-binding" evidence="5">
    <location>
        <begin position="26"/>
        <end position="180"/>
    </location>
</feature>
<comment type="caution">
    <text evidence="6">The sequence shown here is derived from an EMBL/GenBank/DDBJ whole genome shotgun (WGS) entry which is preliminary data.</text>
</comment>
<dbReference type="Pfam" id="PF00447">
    <property type="entry name" value="HSF_DNA-bind"/>
    <property type="match status" value="1"/>
</dbReference>
<keyword evidence="3" id="KW-0539">Nucleus</keyword>
<evidence type="ECO:0000256" key="4">
    <source>
        <dbReference type="RuleBase" id="RU004020"/>
    </source>
</evidence>
<dbReference type="Proteomes" id="UP001516023">
    <property type="component" value="Unassembled WGS sequence"/>
</dbReference>
<reference evidence="6 7" key="1">
    <citation type="journal article" date="2020" name="G3 (Bethesda)">
        <title>Improved Reference Genome for Cyclotella cryptica CCMP332, a Model for Cell Wall Morphogenesis, Salinity Adaptation, and Lipid Production in Diatoms (Bacillariophyta).</title>
        <authorList>
            <person name="Roberts W.R."/>
            <person name="Downey K.M."/>
            <person name="Ruck E.C."/>
            <person name="Traller J.C."/>
            <person name="Alverson A.J."/>
        </authorList>
    </citation>
    <scope>NUCLEOTIDE SEQUENCE [LARGE SCALE GENOMIC DNA]</scope>
    <source>
        <strain evidence="6 7">CCMP332</strain>
    </source>
</reference>
<evidence type="ECO:0000256" key="3">
    <source>
        <dbReference type="ARBA" id="ARBA00023242"/>
    </source>
</evidence>
<dbReference type="GO" id="GO:0003677">
    <property type="term" value="F:DNA binding"/>
    <property type="evidence" value="ECO:0007669"/>
    <property type="project" value="UniProtKB-KW"/>
</dbReference>
<dbReference type="PANTHER" id="PTHR10015">
    <property type="entry name" value="HEAT SHOCK TRANSCRIPTION FACTOR"/>
    <property type="match status" value="1"/>
</dbReference>
<dbReference type="GO" id="GO:0005634">
    <property type="term" value="C:nucleus"/>
    <property type="evidence" value="ECO:0007669"/>
    <property type="project" value="UniProtKB-SubCell"/>
</dbReference>
<evidence type="ECO:0000256" key="1">
    <source>
        <dbReference type="ARBA" id="ARBA00004123"/>
    </source>
</evidence>
<dbReference type="InterPro" id="IPR036390">
    <property type="entry name" value="WH_DNA-bd_sf"/>
</dbReference>
<evidence type="ECO:0000256" key="2">
    <source>
        <dbReference type="ARBA" id="ARBA00023125"/>
    </source>
</evidence>
<dbReference type="SUPFAM" id="SSF46785">
    <property type="entry name" value="Winged helix' DNA-binding domain"/>
    <property type="match status" value="1"/>
</dbReference>
<keyword evidence="2" id="KW-0238">DNA-binding</keyword>
<dbReference type="AlphaFoldDB" id="A0ABD3PIU2"/>
<dbReference type="Gene3D" id="1.10.10.10">
    <property type="entry name" value="Winged helix-like DNA-binding domain superfamily/Winged helix DNA-binding domain"/>
    <property type="match status" value="1"/>
</dbReference>
<dbReference type="InterPro" id="IPR000232">
    <property type="entry name" value="HSF_DNA-bd"/>
</dbReference>
<keyword evidence="7" id="KW-1185">Reference proteome</keyword>
<dbReference type="PANTHER" id="PTHR10015:SF206">
    <property type="entry name" value="HSF-TYPE DNA-BINDING DOMAIN-CONTAINING PROTEIN"/>
    <property type="match status" value="1"/>
</dbReference>
<proteinExistence type="inferred from homology"/>
<comment type="similarity">
    <text evidence="4">Belongs to the HSF family.</text>
</comment>
<dbReference type="SMART" id="SM00415">
    <property type="entry name" value="HSF"/>
    <property type="match status" value="1"/>
</dbReference>
<gene>
    <name evidence="6" type="ORF">HJC23_000399</name>
</gene>
<name>A0ABD3PIU2_9STRA</name>
<organism evidence="6 7">
    <name type="scientific">Cyclotella cryptica</name>
    <dbReference type="NCBI Taxonomy" id="29204"/>
    <lineage>
        <taxon>Eukaryota</taxon>
        <taxon>Sar</taxon>
        <taxon>Stramenopiles</taxon>
        <taxon>Ochrophyta</taxon>
        <taxon>Bacillariophyta</taxon>
        <taxon>Coscinodiscophyceae</taxon>
        <taxon>Thalassiosirophycidae</taxon>
        <taxon>Stephanodiscales</taxon>
        <taxon>Stephanodiscaceae</taxon>
        <taxon>Cyclotella</taxon>
    </lineage>
</organism>
<dbReference type="InterPro" id="IPR036388">
    <property type="entry name" value="WH-like_DNA-bd_sf"/>
</dbReference>
<sequence>MDNTPSNMSSLPPMQDEIKDEQGTPAQLLFFRQLHSMITNESSNDCIKWLSDNKGFVIPDKEAFCSKVLPRYFGKAKYSSFTRRLKRWGFRRITKGAHSGAYYHDAFHCNMDFDAYDDDLESDISECSPSESSQSLPLKKRMMWSPDSRNLKSPDSANVMCNRNVDIRVMPEIMREINRNKRSERVLSAAETSEAKRGKVGYPSCANGGAATVNVYAANHTYLSSSIDRGFASLRESRSQELPQDHLARLKRQVLEQHMLFSLGYPQSRHSALSDTVDFLHPARRDLSQVATDVLKREIELRRMQALVGPMNSHQVRHLTFADRNEPNISRAAATVGFHHHTDQSRANEYGAIAMGSLRESTSDRGVFSSIRQESLNPFDVTESNVKDKRHYTPNSFRVPIPGLDMIGQAKNPFNRAA</sequence>
<evidence type="ECO:0000313" key="7">
    <source>
        <dbReference type="Proteomes" id="UP001516023"/>
    </source>
</evidence>
<dbReference type="PRINTS" id="PR00056">
    <property type="entry name" value="HSFDOMAIN"/>
</dbReference>
<protein>
    <recommendedName>
        <fullName evidence="5">HSF-type DNA-binding domain-containing protein</fullName>
    </recommendedName>
</protein>
<evidence type="ECO:0000259" key="5">
    <source>
        <dbReference type="SMART" id="SM00415"/>
    </source>
</evidence>
<comment type="subcellular location">
    <subcellularLocation>
        <location evidence="1">Nucleus</location>
    </subcellularLocation>
</comment>
<accession>A0ABD3PIU2</accession>
<evidence type="ECO:0000313" key="6">
    <source>
        <dbReference type="EMBL" id="KAL3787857.1"/>
    </source>
</evidence>
<dbReference type="EMBL" id="JABMIG020000167">
    <property type="protein sequence ID" value="KAL3787857.1"/>
    <property type="molecule type" value="Genomic_DNA"/>
</dbReference>